<evidence type="ECO:0000313" key="9">
    <source>
        <dbReference type="EMBL" id="MCR8825237.1"/>
    </source>
</evidence>
<keyword evidence="1" id="KW-0813">Transport</keyword>
<feature type="signal peptide" evidence="7">
    <location>
        <begin position="1"/>
        <end position="20"/>
    </location>
</feature>
<feature type="domain" description="Cytochrome c" evidence="8">
    <location>
        <begin position="26"/>
        <end position="142"/>
    </location>
</feature>
<dbReference type="PANTHER" id="PTHR11961">
    <property type="entry name" value="CYTOCHROME C"/>
    <property type="match status" value="1"/>
</dbReference>
<evidence type="ECO:0000313" key="10">
    <source>
        <dbReference type="Proteomes" id="UP001165396"/>
    </source>
</evidence>
<accession>A0ABT1YWJ3</accession>
<evidence type="ECO:0000256" key="3">
    <source>
        <dbReference type="ARBA" id="ARBA00022723"/>
    </source>
</evidence>
<name>A0ABT1YWJ3_9RHOB</name>
<comment type="caution">
    <text evidence="9">The sequence shown here is derived from an EMBL/GenBank/DDBJ whole genome shotgun (WGS) entry which is preliminary data.</text>
</comment>
<dbReference type="Proteomes" id="UP001165396">
    <property type="component" value="Unassembled WGS sequence"/>
</dbReference>
<organism evidence="9 10">
    <name type="scientific">Pseudosulfitobacter koreensis</name>
    <dbReference type="NCBI Taxonomy" id="2968472"/>
    <lineage>
        <taxon>Bacteria</taxon>
        <taxon>Pseudomonadati</taxon>
        <taxon>Pseudomonadota</taxon>
        <taxon>Alphaproteobacteria</taxon>
        <taxon>Rhodobacterales</taxon>
        <taxon>Roseobacteraceae</taxon>
        <taxon>Pseudosulfitobacter</taxon>
    </lineage>
</organism>
<dbReference type="Gene3D" id="1.10.760.10">
    <property type="entry name" value="Cytochrome c-like domain"/>
    <property type="match status" value="1"/>
</dbReference>
<dbReference type="InterPro" id="IPR036909">
    <property type="entry name" value="Cyt_c-like_dom_sf"/>
</dbReference>
<dbReference type="InterPro" id="IPR002327">
    <property type="entry name" value="Cyt_c_1A/1B"/>
</dbReference>
<evidence type="ECO:0000259" key="8">
    <source>
        <dbReference type="PROSITE" id="PS51007"/>
    </source>
</evidence>
<sequence length="155" mass="16513">MKLLNTLAVGFSLVAAPLLAEGHASGDADAGAKVFAKCKACHSIVADDDTVIERGGKIGPNLYGVYTRQAGSVEDFRYGDSIVEAGAAGLMWNEADFVSYLADPKKFLAEYLDDSKARSKMAFRLNDDEDAANVWAYLVSVGPEVAEKAETEATN</sequence>
<gene>
    <name evidence="9" type="ORF">NTA49_01670</name>
</gene>
<keyword evidence="5 6" id="KW-0408">Iron</keyword>
<evidence type="ECO:0000256" key="2">
    <source>
        <dbReference type="ARBA" id="ARBA00022617"/>
    </source>
</evidence>
<keyword evidence="7" id="KW-0732">Signal</keyword>
<dbReference type="InterPro" id="IPR009056">
    <property type="entry name" value="Cyt_c-like_dom"/>
</dbReference>
<evidence type="ECO:0000256" key="4">
    <source>
        <dbReference type="ARBA" id="ARBA00022982"/>
    </source>
</evidence>
<protein>
    <submittedName>
        <fullName evidence="9">C-type cytochrome</fullName>
    </submittedName>
</protein>
<keyword evidence="3 6" id="KW-0479">Metal-binding</keyword>
<evidence type="ECO:0000256" key="6">
    <source>
        <dbReference type="PROSITE-ProRule" id="PRU00433"/>
    </source>
</evidence>
<evidence type="ECO:0000256" key="7">
    <source>
        <dbReference type="SAM" id="SignalP"/>
    </source>
</evidence>
<dbReference type="PROSITE" id="PS51007">
    <property type="entry name" value="CYTC"/>
    <property type="match status" value="1"/>
</dbReference>
<keyword evidence="10" id="KW-1185">Reference proteome</keyword>
<feature type="chain" id="PRO_5046703057" evidence="7">
    <location>
        <begin position="21"/>
        <end position="155"/>
    </location>
</feature>
<keyword evidence="2 6" id="KW-0349">Heme</keyword>
<proteinExistence type="predicted"/>
<dbReference type="RefSeq" id="WP_258292910.1">
    <property type="nucleotide sequence ID" value="NZ_JANKJG010000001.1"/>
</dbReference>
<keyword evidence="4" id="KW-0249">Electron transport</keyword>
<reference evidence="9" key="1">
    <citation type="submission" date="2022-07" db="EMBL/GenBank/DDBJ databases">
        <title>Pseudosulfitobacter sp. strain AP-MA-4, whole genome sequence.</title>
        <authorList>
            <person name="Jiang Y."/>
        </authorList>
    </citation>
    <scope>NUCLEOTIDE SEQUENCE</scope>
    <source>
        <strain evidence="9">AP-MA-4</strain>
    </source>
</reference>
<evidence type="ECO:0000256" key="1">
    <source>
        <dbReference type="ARBA" id="ARBA00022448"/>
    </source>
</evidence>
<dbReference type="Pfam" id="PF00034">
    <property type="entry name" value="Cytochrom_C"/>
    <property type="match status" value="1"/>
</dbReference>
<evidence type="ECO:0000256" key="5">
    <source>
        <dbReference type="ARBA" id="ARBA00023004"/>
    </source>
</evidence>
<dbReference type="SUPFAM" id="SSF46626">
    <property type="entry name" value="Cytochrome c"/>
    <property type="match status" value="1"/>
</dbReference>
<dbReference type="EMBL" id="JANKJG010000001">
    <property type="protein sequence ID" value="MCR8825237.1"/>
    <property type="molecule type" value="Genomic_DNA"/>
</dbReference>